<dbReference type="Proteomes" id="UP000269289">
    <property type="component" value="Unassembled WGS sequence"/>
</dbReference>
<protein>
    <submittedName>
        <fullName evidence="1">Uncharacterized protein</fullName>
    </submittedName>
</protein>
<dbReference type="RefSeq" id="WP_122151304.1">
    <property type="nucleotide sequence ID" value="NZ_RFFI01000197.1"/>
</dbReference>
<name>A0A3M2IN39_9CELL</name>
<keyword evidence="2" id="KW-1185">Reference proteome</keyword>
<accession>A0A3M2IN39</accession>
<sequence>MHAHEDASGIRVTWTHLGADGPAVVRASGRVHEALSAARDGRPRCALVHGSLTVGTTRVEMTPVWGQVRPERAVLAEGPVGARWLGRSRWFRYEVHRWSPHGSPDARSVTPAARALLAALPLVPTPTWGRDPGGTGDMWTSNSVVAWLLVRTGLDPEAHRPPAGLRAPGWAAGLAVARAAEHGNRHAR</sequence>
<dbReference type="EMBL" id="RFFI01000197">
    <property type="protein sequence ID" value="RMI03332.1"/>
    <property type="molecule type" value="Genomic_DNA"/>
</dbReference>
<evidence type="ECO:0000313" key="1">
    <source>
        <dbReference type="EMBL" id="RMI03332.1"/>
    </source>
</evidence>
<evidence type="ECO:0000313" key="2">
    <source>
        <dbReference type="Proteomes" id="UP000269289"/>
    </source>
</evidence>
<comment type="caution">
    <text evidence="1">The sequence shown here is derived from an EMBL/GenBank/DDBJ whole genome shotgun (WGS) entry which is preliminary data.</text>
</comment>
<organism evidence="1 2">
    <name type="scientific">Cellulomonas triticagri</name>
    <dbReference type="NCBI Taxonomy" id="2483352"/>
    <lineage>
        <taxon>Bacteria</taxon>
        <taxon>Bacillati</taxon>
        <taxon>Actinomycetota</taxon>
        <taxon>Actinomycetes</taxon>
        <taxon>Micrococcales</taxon>
        <taxon>Cellulomonadaceae</taxon>
        <taxon>Cellulomonas</taxon>
    </lineage>
</organism>
<proteinExistence type="predicted"/>
<dbReference type="AlphaFoldDB" id="A0A3M2IN39"/>
<reference evidence="1 2" key="1">
    <citation type="submission" date="2018-10" db="EMBL/GenBank/DDBJ databases">
        <title>Isolation, diversity and antifungal activity of actinobacteria from wheat.</title>
        <authorList>
            <person name="Han C."/>
        </authorList>
    </citation>
    <scope>NUCLEOTIDE SEQUENCE [LARGE SCALE GENOMIC DNA]</scope>
    <source>
        <strain evidence="1 2">NEAU-YY56</strain>
    </source>
</reference>
<dbReference type="OrthoDB" id="3781248at2"/>
<gene>
    <name evidence="1" type="ORF">EBM89_19810</name>
</gene>